<sequence length="231" mass="27284">MPYQYRKTAYELVKEASHELGKNGKSFHYSEVIDHIRTRYPDCPFKDNTFILHLRGLSKNIESSKNTHPSLYKRAFLIYLGNGQFKLAELNDTYEIKKVESKVTDSERIAKEVMEKHFGVRLEKKRLNIFGKYKEFDLVNVEHAIVGDVKFYQFRGTPSAQFGTLSEYVWLMEKLEQFTGRKWRKFIVGLGNKETFERYAKTYNPWLGDVEIYFINDDRKLEILRSPILGV</sequence>
<evidence type="ECO:0000313" key="2">
    <source>
        <dbReference type="EMBL" id="ADB57888.1"/>
    </source>
</evidence>
<feature type="domain" description="DUF7669" evidence="1">
    <location>
        <begin position="11"/>
        <end position="87"/>
    </location>
</feature>
<dbReference type="InterPro" id="IPR056086">
    <property type="entry name" value="DUF7669"/>
</dbReference>
<protein>
    <recommendedName>
        <fullName evidence="1">DUF7669 domain-containing protein</fullName>
    </recommendedName>
</protein>
<dbReference type="KEGG" id="apo:Arcpr_0825"/>
<organism evidence="2 3">
    <name type="scientific">Archaeoglobus profundus (strain DSM 5631 / JCM 9629 / NBRC 100127 / Av18)</name>
    <dbReference type="NCBI Taxonomy" id="572546"/>
    <lineage>
        <taxon>Archaea</taxon>
        <taxon>Methanobacteriati</taxon>
        <taxon>Methanobacteriota</taxon>
        <taxon>Archaeoglobi</taxon>
        <taxon>Archaeoglobales</taxon>
        <taxon>Archaeoglobaceae</taxon>
        <taxon>Archaeoglobus</taxon>
    </lineage>
</organism>
<dbReference type="STRING" id="572546.Arcpr_0825"/>
<dbReference type="PaxDb" id="572546-Arcpr_0825"/>
<dbReference type="Proteomes" id="UP000001901">
    <property type="component" value="Chromosome"/>
</dbReference>
<accession>D2RHW3</accession>
<reference evidence="2 3" key="1">
    <citation type="journal article" date="2010" name="Stand. Genomic Sci.">
        <title>Complete genome sequence of Archaeoglobus profundus type strain (AV18).</title>
        <authorList>
            <person name="von Jan M."/>
            <person name="Lapidus A."/>
            <person name="Del Rio T.G."/>
            <person name="Copeland A."/>
            <person name="Tice H."/>
            <person name="Cheng J.F."/>
            <person name="Lucas S."/>
            <person name="Chen F."/>
            <person name="Nolan M."/>
            <person name="Goodwin L."/>
            <person name="Han C."/>
            <person name="Pitluck S."/>
            <person name="Liolios K."/>
            <person name="Ivanova N."/>
            <person name="Mavromatis K."/>
            <person name="Ovchinnikova G."/>
            <person name="Chertkov O."/>
            <person name="Pati A."/>
            <person name="Chen A."/>
            <person name="Palaniappan K."/>
            <person name="Land M."/>
            <person name="Hauser L."/>
            <person name="Chang Y.J."/>
            <person name="Jeffries C.D."/>
            <person name="Saunders E."/>
            <person name="Brettin T."/>
            <person name="Detter J.C."/>
            <person name="Chain P."/>
            <person name="Eichinger K."/>
            <person name="Huber H."/>
            <person name="Spring S."/>
            <person name="Rohde M."/>
            <person name="Goker M."/>
            <person name="Wirth R."/>
            <person name="Woyke T."/>
            <person name="Bristow J."/>
            <person name="Eisen J.A."/>
            <person name="Markowitz V."/>
            <person name="Hugenholtz P."/>
            <person name="Kyrpides N.C."/>
            <person name="Klenk H.P."/>
        </authorList>
    </citation>
    <scope>NUCLEOTIDE SEQUENCE [LARGE SCALE GENOMIC DNA]</scope>
    <source>
        <strain evidence="3">DSM 5631 / JCM 9629 / NBRC 100127 / Av18</strain>
    </source>
</reference>
<keyword evidence="3" id="KW-1185">Reference proteome</keyword>
<dbReference type="eggNOG" id="arCOG03639">
    <property type="taxonomic scope" value="Archaea"/>
</dbReference>
<name>D2RHW3_ARCPA</name>
<dbReference type="RefSeq" id="WP_012940224.1">
    <property type="nucleotide sequence ID" value="NC_013741.1"/>
</dbReference>
<dbReference type="EMBL" id="CP001857">
    <property type="protein sequence ID" value="ADB57888.1"/>
    <property type="molecule type" value="Genomic_DNA"/>
</dbReference>
<proteinExistence type="predicted"/>
<evidence type="ECO:0000313" key="3">
    <source>
        <dbReference type="Proteomes" id="UP000001901"/>
    </source>
</evidence>
<dbReference type="AlphaFoldDB" id="D2RHW3"/>
<evidence type="ECO:0000259" key="1">
    <source>
        <dbReference type="Pfam" id="PF24706"/>
    </source>
</evidence>
<gene>
    <name evidence="2" type="ordered locus">Arcpr_0825</name>
</gene>
<dbReference type="Pfam" id="PF24706">
    <property type="entry name" value="DUF7669"/>
    <property type="match status" value="1"/>
</dbReference>
<dbReference type="GeneID" id="8739486"/>
<dbReference type="HOGENOM" id="CLU_1197592_0_0_2"/>